<comment type="caution">
    <text evidence="2">The sequence shown here is derived from an EMBL/GenBank/DDBJ whole genome shotgun (WGS) entry which is preliminary data.</text>
</comment>
<name>A0A200QKY1_MACCD</name>
<feature type="compositionally biased region" description="Basic and acidic residues" evidence="1">
    <location>
        <begin position="35"/>
        <end position="44"/>
    </location>
</feature>
<dbReference type="InParanoid" id="A0A200QKY1"/>
<dbReference type="PANTHER" id="PTHR35119">
    <property type="entry name" value="PROTEIN POLYCHOME"/>
    <property type="match status" value="1"/>
</dbReference>
<reference evidence="2 3" key="1">
    <citation type="journal article" date="2017" name="Mol. Plant">
        <title>The Genome of Medicinal Plant Macleaya cordata Provides New Insights into Benzylisoquinoline Alkaloids Metabolism.</title>
        <authorList>
            <person name="Liu X."/>
            <person name="Liu Y."/>
            <person name="Huang P."/>
            <person name="Ma Y."/>
            <person name="Qing Z."/>
            <person name="Tang Q."/>
            <person name="Cao H."/>
            <person name="Cheng P."/>
            <person name="Zheng Y."/>
            <person name="Yuan Z."/>
            <person name="Zhou Y."/>
            <person name="Liu J."/>
            <person name="Tang Z."/>
            <person name="Zhuo Y."/>
            <person name="Zhang Y."/>
            <person name="Yu L."/>
            <person name="Huang J."/>
            <person name="Yang P."/>
            <person name="Peng Q."/>
            <person name="Zhang J."/>
            <person name="Jiang W."/>
            <person name="Zhang Z."/>
            <person name="Lin K."/>
            <person name="Ro D.K."/>
            <person name="Chen X."/>
            <person name="Xiong X."/>
            <person name="Shang Y."/>
            <person name="Huang S."/>
            <person name="Zeng J."/>
        </authorList>
    </citation>
    <scope>NUCLEOTIDE SEQUENCE [LARGE SCALE GENOMIC DNA]</scope>
    <source>
        <strain evidence="3">cv. BLH2017</strain>
        <tissue evidence="2">Root</tissue>
    </source>
</reference>
<dbReference type="GO" id="GO:0051783">
    <property type="term" value="P:regulation of nuclear division"/>
    <property type="evidence" value="ECO:0007669"/>
    <property type="project" value="InterPro"/>
</dbReference>
<accession>A0A200QKY1</accession>
<dbReference type="Proteomes" id="UP000195402">
    <property type="component" value="Unassembled WGS sequence"/>
</dbReference>
<dbReference type="InterPro" id="IPR034590">
    <property type="entry name" value="POLYCHOME/GIG1"/>
</dbReference>
<evidence type="ECO:0000313" key="2">
    <source>
        <dbReference type="EMBL" id="OVA11183.1"/>
    </source>
</evidence>
<dbReference type="STRING" id="56857.A0A200QKY1"/>
<evidence type="ECO:0000313" key="3">
    <source>
        <dbReference type="Proteomes" id="UP000195402"/>
    </source>
</evidence>
<keyword evidence="3" id="KW-1185">Reference proteome</keyword>
<evidence type="ECO:0008006" key="4">
    <source>
        <dbReference type="Google" id="ProtNLM"/>
    </source>
</evidence>
<dbReference type="EMBL" id="MVGT01001730">
    <property type="protein sequence ID" value="OVA11183.1"/>
    <property type="molecule type" value="Genomic_DNA"/>
</dbReference>
<dbReference type="FunCoup" id="A0A200QKY1">
    <property type="interactions" value="533"/>
</dbReference>
<dbReference type="PANTHER" id="PTHR35119:SF1">
    <property type="entry name" value="PROTEIN POLYCHOME"/>
    <property type="match status" value="1"/>
</dbReference>
<feature type="region of interest" description="Disordered" evidence="1">
    <location>
        <begin position="141"/>
        <end position="173"/>
    </location>
</feature>
<feature type="region of interest" description="Disordered" evidence="1">
    <location>
        <begin position="22"/>
        <end position="44"/>
    </location>
</feature>
<dbReference type="OrthoDB" id="1916775at2759"/>
<gene>
    <name evidence="2" type="ORF">BVC80_1743g11</name>
</gene>
<dbReference type="OMA" id="FNESGCR"/>
<dbReference type="AlphaFoldDB" id="A0A200QKY1"/>
<proteinExistence type="predicted"/>
<protein>
    <recommendedName>
        <fullName evidence="4">Protein POLYCHOME</fullName>
    </recommendedName>
</protein>
<evidence type="ECO:0000256" key="1">
    <source>
        <dbReference type="SAM" id="MobiDB-lite"/>
    </source>
</evidence>
<dbReference type="GO" id="GO:0005634">
    <property type="term" value="C:nucleus"/>
    <property type="evidence" value="ECO:0007669"/>
    <property type="project" value="InterPro"/>
</dbReference>
<sequence length="310" mass="35128">MNQAELTNHDDRVFNESGCRELRNHFSPTKRRNPKPQELEGMAEPRDRLVREDPLTPILMSGRRSIGGVWQDFGSERSSSRLSVGGGRNLFGSPFQSTTRSMEISPSQGVWMRRNGSYGTPRVSRIGSELRRNLYGTPLDVRENPMFSGTRRRSGGRGGRPRNTNPLPSWYPRTPLRDITAVVNAIERRRAQMSEADRHRLANPSPLESSVLGPNLSFTGALLEPEISLTTPNLKAAIKGHHTPAHRLPKIFLDNYATEESDFMTPQKKLLNSIDQVEKVVMEEFRRMKRTPSAKKAERAKKVRTLMAMR</sequence>
<organism evidence="2 3">
    <name type="scientific">Macleaya cordata</name>
    <name type="common">Five-seeded plume-poppy</name>
    <name type="synonym">Bocconia cordata</name>
    <dbReference type="NCBI Taxonomy" id="56857"/>
    <lineage>
        <taxon>Eukaryota</taxon>
        <taxon>Viridiplantae</taxon>
        <taxon>Streptophyta</taxon>
        <taxon>Embryophyta</taxon>
        <taxon>Tracheophyta</taxon>
        <taxon>Spermatophyta</taxon>
        <taxon>Magnoliopsida</taxon>
        <taxon>Ranunculales</taxon>
        <taxon>Papaveraceae</taxon>
        <taxon>Papaveroideae</taxon>
        <taxon>Macleaya</taxon>
    </lineage>
</organism>